<comment type="caution">
    <text evidence="14">The sequence shown here is derived from an EMBL/GenBank/DDBJ whole genome shotgun (WGS) entry which is preliminary data.</text>
</comment>
<dbReference type="PANTHER" id="PTHR13551:SF1">
    <property type="entry name" value="MEMBRANE PROTEIN BRI3"/>
    <property type="match status" value="1"/>
</dbReference>
<comment type="subunit">
    <text evidence="11">Interacts with BRI3BP. Interacts with MGAT1 and IFITM3.</text>
</comment>
<accession>A0A8J4XNP9</accession>
<dbReference type="GO" id="GO:0005765">
    <property type="term" value="C:lysosomal membrane"/>
    <property type="evidence" value="ECO:0007669"/>
    <property type="project" value="UniProtKB-SubCell"/>
</dbReference>
<evidence type="ECO:0000256" key="13">
    <source>
        <dbReference type="SAM" id="Phobius"/>
    </source>
</evidence>
<evidence type="ECO:0000256" key="7">
    <source>
        <dbReference type="ARBA" id="ARBA00023136"/>
    </source>
</evidence>
<evidence type="ECO:0000256" key="11">
    <source>
        <dbReference type="ARBA" id="ARBA00046593"/>
    </source>
</evidence>
<dbReference type="OrthoDB" id="6373087at2759"/>
<evidence type="ECO:0000256" key="8">
    <source>
        <dbReference type="ARBA" id="ARBA00023228"/>
    </source>
</evidence>
<organism evidence="14 15">
    <name type="scientific">Chionoecetes opilio</name>
    <name type="common">Atlantic snow crab</name>
    <name type="synonym">Cancer opilio</name>
    <dbReference type="NCBI Taxonomy" id="41210"/>
    <lineage>
        <taxon>Eukaryota</taxon>
        <taxon>Metazoa</taxon>
        <taxon>Ecdysozoa</taxon>
        <taxon>Arthropoda</taxon>
        <taxon>Crustacea</taxon>
        <taxon>Multicrustacea</taxon>
        <taxon>Malacostraca</taxon>
        <taxon>Eumalacostraca</taxon>
        <taxon>Eucarida</taxon>
        <taxon>Decapoda</taxon>
        <taxon>Pleocyemata</taxon>
        <taxon>Brachyura</taxon>
        <taxon>Eubrachyura</taxon>
        <taxon>Majoidea</taxon>
        <taxon>Majidae</taxon>
        <taxon>Chionoecetes</taxon>
    </lineage>
</organism>
<keyword evidence="5 13" id="KW-0812">Transmembrane</keyword>
<keyword evidence="7 13" id="KW-0472">Membrane</keyword>
<gene>
    <name evidence="14" type="ORF">GWK47_022268</name>
</gene>
<evidence type="ECO:0000256" key="2">
    <source>
        <dbReference type="ARBA" id="ARBA00004556"/>
    </source>
</evidence>
<comment type="subcellular location">
    <subcellularLocation>
        <location evidence="2">Cytoplasm</location>
        <location evidence="2">Perinuclear region</location>
    </subcellularLocation>
    <subcellularLocation>
        <location evidence="1">Lysosome membrane</location>
        <topology evidence="1">Multi-pass membrane protein</topology>
    </subcellularLocation>
</comment>
<dbReference type="Proteomes" id="UP000770661">
    <property type="component" value="Unassembled WGS sequence"/>
</dbReference>
<dbReference type="InterPro" id="IPR019317">
    <property type="entry name" value="BRI3"/>
</dbReference>
<evidence type="ECO:0000256" key="6">
    <source>
        <dbReference type="ARBA" id="ARBA00022989"/>
    </source>
</evidence>
<name>A0A8J4XNP9_CHIOP</name>
<evidence type="ECO:0000256" key="10">
    <source>
        <dbReference type="ARBA" id="ARBA00035449"/>
    </source>
</evidence>
<evidence type="ECO:0000313" key="14">
    <source>
        <dbReference type="EMBL" id="KAG0710694.1"/>
    </source>
</evidence>
<reference evidence="14" key="1">
    <citation type="submission" date="2020-07" db="EMBL/GenBank/DDBJ databases">
        <title>The High-quality genome of the commercially important snow crab, Chionoecetes opilio.</title>
        <authorList>
            <person name="Jeong J.-H."/>
            <person name="Ryu S."/>
        </authorList>
    </citation>
    <scope>NUCLEOTIDE SEQUENCE</scope>
    <source>
        <strain evidence="14">MADBK_172401_WGS</strain>
        <tissue evidence="14">Digestive gland</tissue>
    </source>
</reference>
<keyword evidence="6 13" id="KW-1133">Transmembrane helix</keyword>
<evidence type="ECO:0000256" key="3">
    <source>
        <dbReference type="ARBA" id="ARBA00008090"/>
    </source>
</evidence>
<dbReference type="Pfam" id="PF10164">
    <property type="entry name" value="BRI3"/>
    <property type="match status" value="1"/>
</dbReference>
<evidence type="ECO:0000256" key="5">
    <source>
        <dbReference type="ARBA" id="ARBA00022692"/>
    </source>
</evidence>
<evidence type="ECO:0000256" key="1">
    <source>
        <dbReference type="ARBA" id="ARBA00004155"/>
    </source>
</evidence>
<sequence length="153" mass="16359">MAQPSAPPLQDKEIPFSHQDMPVKPTAYAPVYPEPPPPYSAYDPATPQPSVPYPTQGPIPVMPHPVMPHPPVQVPVQQSIAPPPQPAQIIVVGAAALPPGTCTVCRKGKLKKSASFWTWLCCCLLLPVGILPGLCVFCCCCHEPKCTNCGYTP</sequence>
<keyword evidence="8" id="KW-0458">Lysosome</keyword>
<evidence type="ECO:0000256" key="4">
    <source>
        <dbReference type="ARBA" id="ARBA00022490"/>
    </source>
</evidence>
<comment type="similarity">
    <text evidence="3">Belongs to the BRI3 family.</text>
</comment>
<dbReference type="PANTHER" id="PTHR13551">
    <property type="entry name" value="BRAIN PROTEIN I3"/>
    <property type="match status" value="1"/>
</dbReference>
<feature type="transmembrane region" description="Helical" evidence="13">
    <location>
        <begin position="116"/>
        <end position="134"/>
    </location>
</feature>
<evidence type="ECO:0000256" key="9">
    <source>
        <dbReference type="ARBA" id="ARBA00035284"/>
    </source>
</evidence>
<evidence type="ECO:0000313" key="15">
    <source>
        <dbReference type="Proteomes" id="UP000770661"/>
    </source>
</evidence>
<feature type="region of interest" description="Disordered" evidence="12">
    <location>
        <begin position="1"/>
        <end position="49"/>
    </location>
</feature>
<keyword evidence="15" id="KW-1185">Reference proteome</keyword>
<dbReference type="AlphaFoldDB" id="A0A8J4XNP9"/>
<dbReference type="EMBL" id="JACEEZ010023955">
    <property type="protein sequence ID" value="KAG0710694.1"/>
    <property type="molecule type" value="Genomic_DNA"/>
</dbReference>
<keyword evidence="4" id="KW-0963">Cytoplasm</keyword>
<proteinExistence type="inferred from homology"/>
<protein>
    <recommendedName>
        <fullName evidence="9">Membrane protein BRI3</fullName>
    </recommendedName>
    <alternativeName>
        <fullName evidence="10">Brain protein I3</fullName>
    </alternativeName>
</protein>
<evidence type="ECO:0000256" key="12">
    <source>
        <dbReference type="SAM" id="MobiDB-lite"/>
    </source>
</evidence>
<dbReference type="GO" id="GO:0048471">
    <property type="term" value="C:perinuclear region of cytoplasm"/>
    <property type="evidence" value="ECO:0007669"/>
    <property type="project" value="UniProtKB-SubCell"/>
</dbReference>